<dbReference type="Gene3D" id="3.40.720.10">
    <property type="entry name" value="Alkaline Phosphatase, subunit A"/>
    <property type="match status" value="1"/>
</dbReference>
<dbReference type="PANTHER" id="PTHR45953:SF1">
    <property type="entry name" value="IDURONATE 2-SULFATASE"/>
    <property type="match status" value="1"/>
</dbReference>
<evidence type="ECO:0000256" key="2">
    <source>
        <dbReference type="ARBA" id="ARBA00008779"/>
    </source>
</evidence>
<evidence type="ECO:0000313" key="8">
    <source>
        <dbReference type="EMBL" id="TNJ45859.1"/>
    </source>
</evidence>
<dbReference type="Proteomes" id="UP000308713">
    <property type="component" value="Unassembled WGS sequence"/>
</dbReference>
<comment type="cofactor">
    <cofactor evidence="1">
        <name>Ca(2+)</name>
        <dbReference type="ChEBI" id="CHEBI:29108"/>
    </cofactor>
</comment>
<keyword evidence="6" id="KW-0106">Calcium</keyword>
<evidence type="ECO:0000256" key="6">
    <source>
        <dbReference type="ARBA" id="ARBA00022837"/>
    </source>
</evidence>
<dbReference type="Pfam" id="PF00884">
    <property type="entry name" value="Sulfatase"/>
    <property type="match status" value="1"/>
</dbReference>
<keyword evidence="4" id="KW-0732">Signal</keyword>
<dbReference type="InterPro" id="IPR017850">
    <property type="entry name" value="Alkaline_phosphatase_core_sf"/>
</dbReference>
<dbReference type="SUPFAM" id="SSF53649">
    <property type="entry name" value="Alkaline phosphatase-like"/>
    <property type="match status" value="1"/>
</dbReference>
<dbReference type="EMBL" id="VDCS01000004">
    <property type="protein sequence ID" value="TNJ45859.1"/>
    <property type="molecule type" value="Genomic_DNA"/>
</dbReference>
<dbReference type="PANTHER" id="PTHR45953">
    <property type="entry name" value="IDURONATE 2-SULFATASE"/>
    <property type="match status" value="1"/>
</dbReference>
<proteinExistence type="inferred from homology"/>
<evidence type="ECO:0000256" key="5">
    <source>
        <dbReference type="ARBA" id="ARBA00022801"/>
    </source>
</evidence>
<sequence length="488" mass="55677">MNRLPDSFRFILISVFGSFFFNCSIAKKENDFNNVLFIIVDDLRPELNCYGQSQIISPNIDKLAADGMVFKNAYCNVPVCGASRASLLTGVFPTKNRFTNYGSRVDNDAPGLITLPEHFKNKGYITKAVGKIFHHPDDALQSWTDIPYRPDYPNSIKQQELWRDYQAPINSWTKENNLPLGSAGPAWEAADVEDAVYYDGKTAKLALAELNKLSQSKQPFFLGIGFIRPHLPFNAPKKYWDMYKEETIALAKNPQMPIKAPREAWFNYKELRGYSNIPKDTLPIESDIAKKLRHGYYASVSFIDAQVGKILDKLKELELYESTNIVLIGDHGWSLGEHSLWCKHSCFNNALRTPLIVKPKRSRFKNDTQASSESLVSFVDIYPSLCDLSNVEKPLHLSGKSFVEILTDPNHEINEYVFSRWGRGETVISKAFNYTRYFNKDGSVNSHMLYDRILDPDENVNVVDDKDHAESLNNLIRILQNHINKNRA</sequence>
<evidence type="ECO:0000256" key="1">
    <source>
        <dbReference type="ARBA" id="ARBA00001913"/>
    </source>
</evidence>
<gene>
    <name evidence="8" type="ORF">FGF67_05620</name>
</gene>
<organism evidence="8 9">
    <name type="scientific">Allotamlana fucoidanivorans</name>
    <dbReference type="NCBI Taxonomy" id="2583814"/>
    <lineage>
        <taxon>Bacteria</taxon>
        <taxon>Pseudomonadati</taxon>
        <taxon>Bacteroidota</taxon>
        <taxon>Flavobacteriia</taxon>
        <taxon>Flavobacteriales</taxon>
        <taxon>Flavobacteriaceae</taxon>
        <taxon>Allotamlana</taxon>
    </lineage>
</organism>
<reference evidence="8 9" key="1">
    <citation type="submission" date="2019-05" db="EMBL/GenBank/DDBJ databases">
        <title>Tamlana fucoidanivorans sp. nov., isolated from the surface of algae collected from Fujian province in China.</title>
        <authorList>
            <person name="Li J."/>
        </authorList>
    </citation>
    <scope>NUCLEOTIDE SEQUENCE [LARGE SCALE GENOMIC DNA]</scope>
    <source>
        <strain evidence="8 9">CW2-9</strain>
    </source>
</reference>
<comment type="caution">
    <text evidence="8">The sequence shown here is derived from an EMBL/GenBank/DDBJ whole genome shotgun (WGS) entry which is preliminary data.</text>
</comment>
<feature type="domain" description="Sulfatase N-terminal" evidence="7">
    <location>
        <begin position="34"/>
        <end position="390"/>
    </location>
</feature>
<evidence type="ECO:0000259" key="7">
    <source>
        <dbReference type="Pfam" id="PF00884"/>
    </source>
</evidence>
<protein>
    <submittedName>
        <fullName evidence="8">Sulfatase</fullName>
    </submittedName>
</protein>
<evidence type="ECO:0000256" key="4">
    <source>
        <dbReference type="ARBA" id="ARBA00022729"/>
    </source>
</evidence>
<dbReference type="InterPro" id="IPR024607">
    <property type="entry name" value="Sulfatase_CS"/>
</dbReference>
<keyword evidence="5" id="KW-0378">Hydrolase</keyword>
<comment type="similarity">
    <text evidence="2">Belongs to the sulfatase family.</text>
</comment>
<dbReference type="PROSITE" id="PS00149">
    <property type="entry name" value="SULFATASE_2"/>
    <property type="match status" value="1"/>
</dbReference>
<dbReference type="GO" id="GO:0005737">
    <property type="term" value="C:cytoplasm"/>
    <property type="evidence" value="ECO:0007669"/>
    <property type="project" value="TreeGrafter"/>
</dbReference>
<dbReference type="CDD" id="cd16030">
    <property type="entry name" value="iduronate-2-sulfatase"/>
    <property type="match status" value="1"/>
</dbReference>
<keyword evidence="9" id="KW-1185">Reference proteome</keyword>
<dbReference type="OrthoDB" id="9763552at2"/>
<keyword evidence="3" id="KW-0479">Metal-binding</keyword>
<evidence type="ECO:0000313" key="9">
    <source>
        <dbReference type="Proteomes" id="UP000308713"/>
    </source>
</evidence>
<dbReference type="GO" id="GO:0046872">
    <property type="term" value="F:metal ion binding"/>
    <property type="evidence" value="ECO:0007669"/>
    <property type="project" value="UniProtKB-KW"/>
</dbReference>
<evidence type="ECO:0000256" key="3">
    <source>
        <dbReference type="ARBA" id="ARBA00022723"/>
    </source>
</evidence>
<name>A0A5C4SNW4_9FLAO</name>
<dbReference type="InterPro" id="IPR000917">
    <property type="entry name" value="Sulfatase_N"/>
</dbReference>
<dbReference type="AlphaFoldDB" id="A0A5C4SNW4"/>
<dbReference type="InterPro" id="IPR035874">
    <property type="entry name" value="IDS"/>
</dbReference>
<dbReference type="RefSeq" id="WP_139695560.1">
    <property type="nucleotide sequence ID" value="NZ_CP074074.1"/>
</dbReference>
<accession>A0A5C4SNW4</accession>
<dbReference type="GO" id="GO:0004423">
    <property type="term" value="F:iduronate-2-sulfatase activity"/>
    <property type="evidence" value="ECO:0007669"/>
    <property type="project" value="InterPro"/>
</dbReference>